<sequence length="519" mass="58278">MASSSQGIPSFMENIGENDLTEFIKSLKVAELKDHIRLINEQLPYSSHVRLSGTKTDLSSRLLEVVQANAHTQKRLQEFSMLIAPLGLHAYMRGLNNIRQASQYVLEDLPRMPQFYSRINEAQSSPLPKKPNVSTPTTSASSPAPPVPSSRSASAALHRLKFRPSPFYEMMEFVSSIVQVPEAPPPSGRRQIMIAFTLSQRQRELLHDTPKRYQLRLFCTTFEHYMASISTGHQAPVEFPFTCEASVNDKALGVSLKGSKKHPGRVSPPNLNRSSLLQLQPGKLNRAELAYANTTNRHVVAVALCRITTAEQLTIQLQQRQIRTKQQTLSKMQRQAMDEDIVTGASTLKLTCPLTYMRMVTPCRADTCEHIQCFDAYSFYSMNEQSPQWLCPVCNQTILSEQLRLDEYVEDILQRVPTEVDTVLVEPEGAWHTNDGKYTDASPILHPPPKEVQAHQEEMDDDTMDMDSILKDEAELFLNESESAHDPVLNGERSSPTPSPPSANRTADVIDLTFDSDVE</sequence>
<evidence type="ECO:0000313" key="12">
    <source>
        <dbReference type="EMBL" id="WFC97860.1"/>
    </source>
</evidence>
<evidence type="ECO:0000259" key="11">
    <source>
        <dbReference type="PROSITE" id="PS51466"/>
    </source>
</evidence>
<dbReference type="InterPro" id="IPR004181">
    <property type="entry name" value="Znf_MIZ"/>
</dbReference>
<comment type="similarity">
    <text evidence="2">Belongs to the PIAS family.</text>
</comment>
<feature type="domain" description="PINIT" evidence="11">
    <location>
        <begin position="139"/>
        <end position="308"/>
    </location>
</feature>
<dbReference type="GO" id="GO:0061665">
    <property type="term" value="F:SUMO ligase activity"/>
    <property type="evidence" value="ECO:0007669"/>
    <property type="project" value="TreeGrafter"/>
</dbReference>
<dbReference type="InterPro" id="IPR038654">
    <property type="entry name" value="PINIT_sf"/>
</dbReference>
<keyword evidence="6" id="KW-0833">Ubl conjugation pathway</keyword>
<keyword evidence="4" id="KW-0479">Metal-binding</keyword>
<dbReference type="PROSITE" id="PS51466">
    <property type="entry name" value="PINIT"/>
    <property type="match status" value="1"/>
</dbReference>
<dbReference type="GO" id="GO:0008270">
    <property type="term" value="F:zinc ion binding"/>
    <property type="evidence" value="ECO:0007669"/>
    <property type="project" value="UniProtKB-KW"/>
</dbReference>
<evidence type="ECO:0000256" key="2">
    <source>
        <dbReference type="ARBA" id="ARBA00005383"/>
    </source>
</evidence>
<keyword evidence="12" id="KW-0436">Ligase</keyword>
<name>A0AAJ5YPQ5_9BASI</name>
<keyword evidence="3" id="KW-0808">Transferase</keyword>
<feature type="region of interest" description="Disordered" evidence="9">
    <location>
        <begin position="256"/>
        <end position="275"/>
    </location>
</feature>
<comment type="pathway">
    <text evidence="1">Protein modification; protein sumoylation.</text>
</comment>
<reference evidence="12 13" key="1">
    <citation type="submission" date="2023-03" db="EMBL/GenBank/DDBJ databases">
        <title>Mating type loci evolution in Malassezia.</title>
        <authorList>
            <person name="Coelho M.A."/>
        </authorList>
    </citation>
    <scope>NUCLEOTIDE SEQUENCE [LARGE SCALE GENOMIC DNA]</scope>
    <source>
        <strain evidence="12 13">CBS 9725</strain>
    </source>
</reference>
<gene>
    <name evidence="12" type="primary">pli1</name>
    <name evidence="12" type="ORF">MYAM1_000581</name>
</gene>
<evidence type="ECO:0000256" key="9">
    <source>
        <dbReference type="SAM" id="MobiDB-lite"/>
    </source>
</evidence>
<evidence type="ECO:0000256" key="5">
    <source>
        <dbReference type="ARBA" id="ARBA00022771"/>
    </source>
</evidence>
<dbReference type="PROSITE" id="PS51044">
    <property type="entry name" value="ZF_SP_RING"/>
    <property type="match status" value="1"/>
</dbReference>
<dbReference type="InterPro" id="IPR023321">
    <property type="entry name" value="PINIT"/>
</dbReference>
<evidence type="ECO:0000256" key="3">
    <source>
        <dbReference type="ARBA" id="ARBA00022679"/>
    </source>
</evidence>
<dbReference type="Proteomes" id="UP001219567">
    <property type="component" value="Chromosome 1"/>
</dbReference>
<evidence type="ECO:0000259" key="10">
    <source>
        <dbReference type="PROSITE" id="PS51044"/>
    </source>
</evidence>
<evidence type="ECO:0000256" key="6">
    <source>
        <dbReference type="ARBA" id="ARBA00022786"/>
    </source>
</evidence>
<dbReference type="PANTHER" id="PTHR10782:SF4">
    <property type="entry name" value="TONALLI, ISOFORM E"/>
    <property type="match status" value="1"/>
</dbReference>
<evidence type="ECO:0000256" key="4">
    <source>
        <dbReference type="ARBA" id="ARBA00022723"/>
    </source>
</evidence>
<dbReference type="GO" id="GO:0016925">
    <property type="term" value="P:protein sumoylation"/>
    <property type="evidence" value="ECO:0007669"/>
    <property type="project" value="TreeGrafter"/>
</dbReference>
<feature type="region of interest" description="Disordered" evidence="9">
    <location>
        <begin position="476"/>
        <end position="519"/>
    </location>
</feature>
<proteinExistence type="inferred from homology"/>
<keyword evidence="5 8" id="KW-0863">Zinc-finger</keyword>
<keyword evidence="7" id="KW-0862">Zinc</keyword>
<dbReference type="PANTHER" id="PTHR10782">
    <property type="entry name" value="ZINC FINGER MIZ DOMAIN-CONTAINING PROTEIN"/>
    <property type="match status" value="1"/>
</dbReference>
<dbReference type="GO" id="GO:0016874">
    <property type="term" value="F:ligase activity"/>
    <property type="evidence" value="ECO:0007669"/>
    <property type="project" value="UniProtKB-KW"/>
</dbReference>
<protein>
    <submittedName>
        <fullName evidence="12">E3 SUMO-protein ligase pli1</fullName>
    </submittedName>
</protein>
<dbReference type="InterPro" id="IPR013083">
    <property type="entry name" value="Znf_RING/FYVE/PHD"/>
</dbReference>
<dbReference type="Gene3D" id="3.30.40.10">
    <property type="entry name" value="Zinc/RING finger domain, C3HC4 (zinc finger)"/>
    <property type="match status" value="1"/>
</dbReference>
<feature type="region of interest" description="Disordered" evidence="9">
    <location>
        <begin position="120"/>
        <end position="153"/>
    </location>
</feature>
<feature type="domain" description="SP-RING-type" evidence="10">
    <location>
        <begin position="337"/>
        <end position="422"/>
    </location>
</feature>
<dbReference type="Pfam" id="PF02891">
    <property type="entry name" value="zf-MIZ"/>
    <property type="match status" value="1"/>
</dbReference>
<keyword evidence="13" id="KW-1185">Reference proteome</keyword>
<dbReference type="AlphaFoldDB" id="A0AAJ5YPQ5"/>
<evidence type="ECO:0000256" key="1">
    <source>
        <dbReference type="ARBA" id="ARBA00004718"/>
    </source>
</evidence>
<dbReference type="SUPFAM" id="SSF57850">
    <property type="entry name" value="RING/U-box"/>
    <property type="match status" value="1"/>
</dbReference>
<dbReference type="Pfam" id="PF14324">
    <property type="entry name" value="PINIT"/>
    <property type="match status" value="1"/>
</dbReference>
<organism evidence="12 13">
    <name type="scientific">Malassezia yamatoensis</name>
    <dbReference type="NCBI Taxonomy" id="253288"/>
    <lineage>
        <taxon>Eukaryota</taxon>
        <taxon>Fungi</taxon>
        <taxon>Dikarya</taxon>
        <taxon>Basidiomycota</taxon>
        <taxon>Ustilaginomycotina</taxon>
        <taxon>Malasseziomycetes</taxon>
        <taxon>Malasseziales</taxon>
        <taxon>Malasseziaceae</taxon>
        <taxon>Malassezia</taxon>
    </lineage>
</organism>
<evidence type="ECO:0000313" key="13">
    <source>
        <dbReference type="Proteomes" id="UP001219567"/>
    </source>
</evidence>
<dbReference type="Gene3D" id="2.60.120.780">
    <property type="entry name" value="PINIT domain"/>
    <property type="match status" value="1"/>
</dbReference>
<dbReference type="EMBL" id="CP119943">
    <property type="protein sequence ID" value="WFC97860.1"/>
    <property type="molecule type" value="Genomic_DNA"/>
</dbReference>
<accession>A0AAJ5YPQ5</accession>
<dbReference type="GO" id="GO:0000785">
    <property type="term" value="C:chromatin"/>
    <property type="evidence" value="ECO:0007669"/>
    <property type="project" value="TreeGrafter"/>
</dbReference>
<evidence type="ECO:0000256" key="8">
    <source>
        <dbReference type="PROSITE-ProRule" id="PRU00452"/>
    </source>
</evidence>
<evidence type="ECO:0000256" key="7">
    <source>
        <dbReference type="ARBA" id="ARBA00022833"/>
    </source>
</evidence>